<name>A0A183DM07_9BILA</name>
<evidence type="ECO:0000256" key="1">
    <source>
        <dbReference type="SAM" id="SignalP"/>
    </source>
</evidence>
<keyword evidence="4" id="KW-1185">Reference proteome</keyword>
<gene>
    <name evidence="2" type="ORF">GPUH_LOCUS9747</name>
    <name evidence="3" type="ORF">GPUH_LOCUS9757</name>
</gene>
<organism evidence="5">
    <name type="scientific">Gongylonema pulchrum</name>
    <dbReference type="NCBI Taxonomy" id="637853"/>
    <lineage>
        <taxon>Eukaryota</taxon>
        <taxon>Metazoa</taxon>
        <taxon>Ecdysozoa</taxon>
        <taxon>Nematoda</taxon>
        <taxon>Chromadorea</taxon>
        <taxon>Rhabditida</taxon>
        <taxon>Spirurina</taxon>
        <taxon>Spiruromorpha</taxon>
        <taxon>Spiruroidea</taxon>
        <taxon>Gongylonematidae</taxon>
        <taxon>Gongylonema</taxon>
    </lineage>
</organism>
<keyword evidence="1" id="KW-0732">Signal</keyword>
<dbReference type="WBParaSite" id="GPUH_0000976801-mRNA-1">
    <property type="protein sequence ID" value="GPUH_0000976801-mRNA-1"/>
    <property type="gene ID" value="GPUH_0000976801"/>
</dbReference>
<accession>A0A183DM07</accession>
<dbReference type="EMBL" id="UYRT01033410">
    <property type="protein sequence ID" value="VDK76785.1"/>
    <property type="molecule type" value="Genomic_DNA"/>
</dbReference>
<evidence type="ECO:0000313" key="6">
    <source>
        <dbReference type="WBParaSite" id="GPUH_0000976801-mRNA-1"/>
    </source>
</evidence>
<dbReference type="AlphaFoldDB" id="A0A183DM07"/>
<protein>
    <submittedName>
        <fullName evidence="5 6">Secreted protein</fullName>
    </submittedName>
</protein>
<sequence>MLISVITIVAAAISAAMAVQAMATIRFVAPCYVQPFISTTSDEKSMRLLNCCGPYSNITKGNPDLCSISISH</sequence>
<dbReference type="EMBL" id="UYRT01033469">
    <property type="protein sequence ID" value="VDK76919.1"/>
    <property type="molecule type" value="Genomic_DNA"/>
</dbReference>
<proteinExistence type="predicted"/>
<reference evidence="5 6" key="1">
    <citation type="submission" date="2016-06" db="UniProtKB">
        <authorList>
            <consortium name="WormBaseParasite"/>
        </authorList>
    </citation>
    <scope>IDENTIFICATION</scope>
</reference>
<dbReference type="WBParaSite" id="GPUH_0000975901-mRNA-1">
    <property type="protein sequence ID" value="GPUH_0000975901-mRNA-1"/>
    <property type="gene ID" value="GPUH_0000975901"/>
</dbReference>
<evidence type="ECO:0000313" key="2">
    <source>
        <dbReference type="EMBL" id="VDK76785.1"/>
    </source>
</evidence>
<reference evidence="2 4" key="2">
    <citation type="submission" date="2018-11" db="EMBL/GenBank/DDBJ databases">
        <authorList>
            <consortium name="Pathogen Informatics"/>
        </authorList>
    </citation>
    <scope>NUCLEOTIDE SEQUENCE [LARGE SCALE GENOMIC DNA]</scope>
</reference>
<dbReference type="Proteomes" id="UP000271098">
    <property type="component" value="Unassembled WGS sequence"/>
</dbReference>
<evidence type="ECO:0000313" key="5">
    <source>
        <dbReference type="WBParaSite" id="GPUH_0000975901-mRNA-1"/>
    </source>
</evidence>
<feature type="signal peptide" evidence="1">
    <location>
        <begin position="1"/>
        <end position="18"/>
    </location>
</feature>
<evidence type="ECO:0000313" key="4">
    <source>
        <dbReference type="Proteomes" id="UP000271098"/>
    </source>
</evidence>
<feature type="chain" id="PRO_5008874605" evidence="1">
    <location>
        <begin position="19"/>
        <end position="72"/>
    </location>
</feature>
<evidence type="ECO:0000313" key="3">
    <source>
        <dbReference type="EMBL" id="VDK76919.1"/>
    </source>
</evidence>